<dbReference type="PANTHER" id="PTHR23035:SF1">
    <property type="entry name" value="CILIA- AND FLAGELLA-ASSOCIATED PROTEIN 97"/>
    <property type="match status" value="1"/>
</dbReference>
<gene>
    <name evidence="3" type="ORF">PVAND_001575</name>
</gene>
<name>A0A9J6BPM1_POLVA</name>
<dbReference type="Proteomes" id="UP001107558">
    <property type="component" value="Chromosome 3"/>
</dbReference>
<feature type="compositionally biased region" description="Low complexity" evidence="2">
    <location>
        <begin position="177"/>
        <end position="194"/>
    </location>
</feature>
<organism evidence="3 4">
    <name type="scientific">Polypedilum vanderplanki</name>
    <name type="common">Sleeping chironomid midge</name>
    <dbReference type="NCBI Taxonomy" id="319348"/>
    <lineage>
        <taxon>Eukaryota</taxon>
        <taxon>Metazoa</taxon>
        <taxon>Ecdysozoa</taxon>
        <taxon>Arthropoda</taxon>
        <taxon>Hexapoda</taxon>
        <taxon>Insecta</taxon>
        <taxon>Pterygota</taxon>
        <taxon>Neoptera</taxon>
        <taxon>Endopterygota</taxon>
        <taxon>Diptera</taxon>
        <taxon>Nematocera</taxon>
        <taxon>Chironomoidea</taxon>
        <taxon>Chironomidae</taxon>
        <taxon>Chironominae</taxon>
        <taxon>Polypedilum</taxon>
        <taxon>Polypedilum</taxon>
    </lineage>
</organism>
<protein>
    <submittedName>
        <fullName evidence="3">Uncharacterized protein</fullName>
    </submittedName>
</protein>
<reference evidence="3" key="1">
    <citation type="submission" date="2021-03" db="EMBL/GenBank/DDBJ databases">
        <title>Chromosome level genome of the anhydrobiotic midge Polypedilum vanderplanki.</title>
        <authorList>
            <person name="Yoshida Y."/>
            <person name="Kikawada T."/>
            <person name="Gusev O."/>
        </authorList>
    </citation>
    <scope>NUCLEOTIDE SEQUENCE</scope>
    <source>
        <strain evidence="3">NIAS01</strain>
        <tissue evidence="3">Whole body or cell culture</tissue>
    </source>
</reference>
<feature type="compositionally biased region" description="Polar residues" evidence="2">
    <location>
        <begin position="56"/>
        <end position="66"/>
    </location>
</feature>
<proteinExistence type="inferred from homology"/>
<evidence type="ECO:0000313" key="3">
    <source>
        <dbReference type="EMBL" id="KAG5671374.1"/>
    </source>
</evidence>
<dbReference type="AlphaFoldDB" id="A0A9J6BPM1"/>
<feature type="region of interest" description="Disordered" evidence="2">
    <location>
        <begin position="53"/>
        <end position="74"/>
    </location>
</feature>
<dbReference type="OrthoDB" id="515313at2759"/>
<accession>A0A9J6BPM1</accession>
<comment type="caution">
    <text evidence="3">The sequence shown here is derived from an EMBL/GenBank/DDBJ whole genome shotgun (WGS) entry which is preliminary data.</text>
</comment>
<feature type="region of interest" description="Disordered" evidence="2">
    <location>
        <begin position="169"/>
        <end position="204"/>
    </location>
</feature>
<evidence type="ECO:0000256" key="1">
    <source>
        <dbReference type="ARBA" id="ARBA00008315"/>
    </source>
</evidence>
<keyword evidence="4" id="KW-1185">Reference proteome</keyword>
<comment type="similarity">
    <text evidence="1">Belongs to the CFAP97 family.</text>
</comment>
<sequence length="239" mass="27356">MNRGKGKKLTSEEEEIYEDDFEQFNDDVVEDYDDDEEFLKKLGFDKDFLPEENYAEMSNASESPCTDSAGEKLNTKNLHHPADLEFLPTFDGTEYSFDDEIDIKDEEEDAASSRSFDFRILSNVIGELRGGMTKKKYKNGTRSSLTFSNERVKEIDRANKILLDKIMKHKCSPSGDNNNLRSSSSASTKKPSNNRPVIKSAAEINRRKKQQQIIYENAILQRKIEKIASRRGPLSNTFN</sequence>
<evidence type="ECO:0000313" key="4">
    <source>
        <dbReference type="Proteomes" id="UP001107558"/>
    </source>
</evidence>
<dbReference type="Pfam" id="PF13879">
    <property type="entry name" value="Hmw_CFAP97"/>
    <property type="match status" value="1"/>
</dbReference>
<feature type="compositionally biased region" description="Acidic residues" evidence="2">
    <location>
        <begin position="12"/>
        <end position="21"/>
    </location>
</feature>
<feature type="region of interest" description="Disordered" evidence="2">
    <location>
        <begin position="1"/>
        <end position="21"/>
    </location>
</feature>
<evidence type="ECO:0000256" key="2">
    <source>
        <dbReference type="SAM" id="MobiDB-lite"/>
    </source>
</evidence>
<dbReference type="EMBL" id="JADBJN010000003">
    <property type="protein sequence ID" value="KAG5671374.1"/>
    <property type="molecule type" value="Genomic_DNA"/>
</dbReference>
<dbReference type="PANTHER" id="PTHR23035">
    <property type="entry name" value="CILIA- AND FLAGELLA-ASSOCIATED PROTEIN 97-RELATED"/>
    <property type="match status" value="1"/>
</dbReference>
<dbReference type="InterPro" id="IPR029488">
    <property type="entry name" value="Hmw/CFAP97"/>
</dbReference>
<dbReference type="InterPro" id="IPR038791">
    <property type="entry name" value="Cfap97/Hemingway"/>
</dbReference>